<gene>
    <name evidence="2" type="ORF">QQZ08_007548</name>
</gene>
<feature type="compositionally biased region" description="Basic and acidic residues" evidence="1">
    <location>
        <begin position="49"/>
        <end position="58"/>
    </location>
</feature>
<protein>
    <submittedName>
        <fullName evidence="2">Uncharacterized protein</fullName>
    </submittedName>
</protein>
<dbReference type="Proteomes" id="UP001498421">
    <property type="component" value="Unassembled WGS sequence"/>
</dbReference>
<evidence type="ECO:0000256" key="1">
    <source>
        <dbReference type="SAM" id="MobiDB-lite"/>
    </source>
</evidence>
<keyword evidence="3" id="KW-1185">Reference proteome</keyword>
<evidence type="ECO:0000313" key="3">
    <source>
        <dbReference type="Proteomes" id="UP001498421"/>
    </source>
</evidence>
<dbReference type="EMBL" id="JAZAVK010000073">
    <property type="protein sequence ID" value="KAK7425966.1"/>
    <property type="molecule type" value="Genomic_DNA"/>
</dbReference>
<feature type="compositionally biased region" description="Acidic residues" evidence="1">
    <location>
        <begin position="34"/>
        <end position="45"/>
    </location>
</feature>
<evidence type="ECO:0000313" key="2">
    <source>
        <dbReference type="EMBL" id="KAK7425966.1"/>
    </source>
</evidence>
<feature type="region of interest" description="Disordered" evidence="1">
    <location>
        <begin position="33"/>
        <end position="58"/>
    </location>
</feature>
<sequence length="349" mass="39842">MPHVQLVDCTLRGSPGLLPWILSGNLEAEYALQQDDEDEENEENLTDQGKQESEDTEQKRVIIESPEKAWLPSLKHVRLRHGDAVEDTTAMSKLETILLHPHLESLFLLGVDWTGDETRRMKWNDRTSNLTFLELKESIVDASGLLHILTRCKNIFSLAIQLGDTRREGWNREEDSWQVDLNQFSWVLRKHGRGLTHLDLHTVEYQAANGLEGRLGSLWELGSLKHLGVTKVDLLGTPYEQASQVGPEKLSLENALPRSLETLYLHFDDYYFAGAAFDEAGHQELYELITGGQFPNLYEVKVEFYLTDPSRLFGREIPGWDIRTVEELRWERAASSGCLRSILVFSKIG</sequence>
<organism evidence="2 3">
    <name type="scientific">Neonectria magnoliae</name>
    <dbReference type="NCBI Taxonomy" id="2732573"/>
    <lineage>
        <taxon>Eukaryota</taxon>
        <taxon>Fungi</taxon>
        <taxon>Dikarya</taxon>
        <taxon>Ascomycota</taxon>
        <taxon>Pezizomycotina</taxon>
        <taxon>Sordariomycetes</taxon>
        <taxon>Hypocreomycetidae</taxon>
        <taxon>Hypocreales</taxon>
        <taxon>Nectriaceae</taxon>
        <taxon>Neonectria</taxon>
    </lineage>
</organism>
<accession>A0ABR1HY01</accession>
<reference evidence="2 3" key="1">
    <citation type="journal article" date="2025" name="Microbiol. Resour. Announc.">
        <title>Draft genome sequences for Neonectria magnoliae and Neonectria punicea, canker pathogens of Liriodendron tulipifera and Acer saccharum in West Virginia.</title>
        <authorList>
            <person name="Petronek H.M."/>
            <person name="Kasson M.T."/>
            <person name="Metheny A.M."/>
            <person name="Stauder C.M."/>
            <person name="Lovett B."/>
            <person name="Lynch S.C."/>
            <person name="Garnas J.R."/>
            <person name="Kasson L.R."/>
            <person name="Stajich J.E."/>
        </authorList>
    </citation>
    <scope>NUCLEOTIDE SEQUENCE [LARGE SCALE GENOMIC DNA]</scope>
    <source>
        <strain evidence="2 3">NRRL 64651</strain>
    </source>
</reference>
<proteinExistence type="predicted"/>
<name>A0ABR1HY01_9HYPO</name>
<dbReference type="SUPFAM" id="SSF52047">
    <property type="entry name" value="RNI-like"/>
    <property type="match status" value="1"/>
</dbReference>
<comment type="caution">
    <text evidence="2">The sequence shown here is derived from an EMBL/GenBank/DDBJ whole genome shotgun (WGS) entry which is preliminary data.</text>
</comment>